<organism evidence="5 6">
    <name type="scientific">Pedobacter cryoconitis</name>
    <dbReference type="NCBI Taxonomy" id="188932"/>
    <lineage>
        <taxon>Bacteria</taxon>
        <taxon>Pseudomonadati</taxon>
        <taxon>Bacteroidota</taxon>
        <taxon>Sphingobacteriia</taxon>
        <taxon>Sphingobacteriales</taxon>
        <taxon>Sphingobacteriaceae</taxon>
        <taxon>Pedobacter</taxon>
    </lineage>
</organism>
<evidence type="ECO:0000313" key="6">
    <source>
        <dbReference type="Proteomes" id="UP000249754"/>
    </source>
</evidence>
<evidence type="ECO:0000313" key="5">
    <source>
        <dbReference type="EMBL" id="RAJ35453.1"/>
    </source>
</evidence>
<reference evidence="5 6" key="1">
    <citation type="submission" date="2018-06" db="EMBL/GenBank/DDBJ databases">
        <title>Genomic Encyclopedia of Archaeal and Bacterial Type Strains, Phase II (KMG-II): from individual species to whole genera.</title>
        <authorList>
            <person name="Goeker M."/>
        </authorList>
    </citation>
    <scope>NUCLEOTIDE SEQUENCE [LARGE SCALE GENOMIC DNA]</scope>
    <source>
        <strain evidence="5 6">DSM 14825</strain>
    </source>
</reference>
<evidence type="ECO:0000256" key="3">
    <source>
        <dbReference type="SAM" id="SignalP"/>
    </source>
</evidence>
<keyword evidence="3" id="KW-0732">Signal</keyword>
<comment type="caution">
    <text evidence="5">The sequence shown here is derived from an EMBL/GenBank/DDBJ whole genome shotgun (WGS) entry which is preliminary data.</text>
</comment>
<dbReference type="Pfam" id="PF25021">
    <property type="entry name" value="TEN_NHL"/>
    <property type="match status" value="1"/>
</dbReference>
<feature type="domain" description="Teneurin NHL" evidence="4">
    <location>
        <begin position="170"/>
        <end position="264"/>
    </location>
</feature>
<dbReference type="PANTHER" id="PTHR13833">
    <property type="match status" value="1"/>
</dbReference>
<feature type="signal peptide" evidence="3">
    <location>
        <begin position="1"/>
        <end position="21"/>
    </location>
</feature>
<evidence type="ECO:0000259" key="4">
    <source>
        <dbReference type="Pfam" id="PF25021"/>
    </source>
</evidence>
<feature type="chain" id="PRO_5016459587" evidence="3">
    <location>
        <begin position="22"/>
        <end position="396"/>
    </location>
</feature>
<evidence type="ECO:0000256" key="2">
    <source>
        <dbReference type="PROSITE-ProRule" id="PRU00504"/>
    </source>
</evidence>
<dbReference type="Gene3D" id="2.120.10.30">
    <property type="entry name" value="TolB, C-terminal domain"/>
    <property type="match status" value="3"/>
</dbReference>
<dbReference type="Proteomes" id="UP000249754">
    <property type="component" value="Unassembled WGS sequence"/>
</dbReference>
<dbReference type="PANTHER" id="PTHR13833:SF71">
    <property type="entry name" value="NHL DOMAIN-CONTAINING PROTEIN"/>
    <property type="match status" value="1"/>
</dbReference>
<dbReference type="PROSITE" id="PS51125">
    <property type="entry name" value="NHL"/>
    <property type="match status" value="1"/>
</dbReference>
<protein>
    <submittedName>
        <fullName evidence="5">NHL repeat-containing protein</fullName>
    </submittedName>
</protein>
<dbReference type="InterPro" id="IPR001258">
    <property type="entry name" value="NHL_repeat"/>
</dbReference>
<dbReference type="InterPro" id="IPR056822">
    <property type="entry name" value="TEN_NHL"/>
</dbReference>
<sequence>MKRLMRWLQLPGIGLMAILAASGCKKVAPEIPAPSQKYYQTSAFAGGGGPFAYGGYLNGLGTKSLFNNIAAAAVDGTGNVYAVDQFNFRIRKITPDGVVSTFAGSGINGYVDGTGAAVQFGSLQGLAIDATDNLYVVDYSNNVIRKITPTGVVSTFAGTGQPGYQDGPVAAAKFNSPFGIAVDKTGSVYVGDGSAVIRKISTAGIVSTYAGVLYNTARNPAPYDGPADQLKFGPFINSLTTDPAGNVYAVDQLNNYIYQITPDGHATTWAGNGALPSADVSIYKDGFGPSASFNGPSGIASDDAGNLYISDSLNQRIRKISTDRIVSTLIGNGQKGETIGNGADVQLNTPSSVASNHDGSIIYYSEPNRVCKIEVLTTSDKPQNNWNNPQTWGNAH</sequence>
<dbReference type="RefSeq" id="WP_111632336.1">
    <property type="nucleotide sequence ID" value="NZ_QLLR01000002.1"/>
</dbReference>
<keyword evidence="1" id="KW-0677">Repeat</keyword>
<dbReference type="PROSITE" id="PS51257">
    <property type="entry name" value="PROKAR_LIPOPROTEIN"/>
    <property type="match status" value="1"/>
</dbReference>
<dbReference type="SUPFAM" id="SSF101898">
    <property type="entry name" value="NHL repeat"/>
    <property type="match status" value="1"/>
</dbReference>
<dbReference type="AlphaFoldDB" id="A0A327T6U6"/>
<gene>
    <name evidence="5" type="ORF">LY11_00696</name>
</gene>
<proteinExistence type="predicted"/>
<dbReference type="EMBL" id="QLLR01000002">
    <property type="protein sequence ID" value="RAJ35453.1"/>
    <property type="molecule type" value="Genomic_DNA"/>
</dbReference>
<accession>A0A327T6U6</accession>
<dbReference type="Pfam" id="PF01436">
    <property type="entry name" value="NHL"/>
    <property type="match status" value="1"/>
</dbReference>
<name>A0A327T6U6_9SPHI</name>
<dbReference type="OrthoDB" id="641420at2"/>
<feature type="repeat" description="NHL" evidence="2">
    <location>
        <begin position="281"/>
        <end position="323"/>
    </location>
</feature>
<evidence type="ECO:0000256" key="1">
    <source>
        <dbReference type="ARBA" id="ARBA00022737"/>
    </source>
</evidence>
<dbReference type="InterPro" id="IPR011042">
    <property type="entry name" value="6-blade_b-propeller_TolB-like"/>
</dbReference>